<organism evidence="9 10">
    <name type="scientific">Tissierella carlieri</name>
    <dbReference type="NCBI Taxonomy" id="689904"/>
    <lineage>
        <taxon>Bacteria</taxon>
        <taxon>Bacillati</taxon>
        <taxon>Bacillota</taxon>
        <taxon>Tissierellia</taxon>
        <taxon>Tissierellales</taxon>
        <taxon>Tissierellaceae</taxon>
        <taxon>Tissierella</taxon>
    </lineage>
</organism>
<evidence type="ECO:0000256" key="6">
    <source>
        <dbReference type="ARBA" id="ARBA00022841"/>
    </source>
</evidence>
<evidence type="ECO:0000256" key="1">
    <source>
        <dbReference type="ARBA" id="ARBA00004418"/>
    </source>
</evidence>
<sequence>MKSLKKYYLIVSFLFIIYLGIFMTIITEDEKVSILENRTLANAPFFTRKSLLSGEYFKGWETYLTDHIYGRDYWIEKYIFLNMSILNKSDINKIVMAKEGNLLPFIPFNTNHDFKFYSEKINTMADNIRDLDKYIREYGGHFLFVGIPEQASYLRSKYPDYYRNNEEYLNNNETTMFEALKENKINYINMTEKYRQDLREDYYFKTDHHYTFRGAYKAYTEIIQNLIDKVRIDNVRLPLTEDEIDFTTLPNPILGSRNRKLAYLYPTDEKIEIGYPIEKISYEKLTNGQLDPDFYQINKDNDGRPTYNVFMGGDHAETVIKTNRKDLPNLLIFGDSFTNAMEPLLYYHFNETRILDLRHYKDKSLYDYIKEHKPDVVLMIRDDLNYGTLEGNGKFD</sequence>
<evidence type="ECO:0000256" key="5">
    <source>
        <dbReference type="ARBA" id="ARBA00022764"/>
    </source>
</evidence>
<keyword evidence="4" id="KW-0732">Signal</keyword>
<evidence type="ECO:0000256" key="2">
    <source>
        <dbReference type="ARBA" id="ARBA00005182"/>
    </source>
</evidence>
<dbReference type="EMBL" id="JANGAC010000004">
    <property type="protein sequence ID" value="MCQ4922772.1"/>
    <property type="molecule type" value="Genomic_DNA"/>
</dbReference>
<evidence type="ECO:0000313" key="10">
    <source>
        <dbReference type="Proteomes" id="UP001524478"/>
    </source>
</evidence>
<keyword evidence="10" id="KW-1185">Reference proteome</keyword>
<name>A0ABT1S9S8_9FIRM</name>
<dbReference type="Pfam" id="PF16822">
    <property type="entry name" value="ALGX"/>
    <property type="match status" value="1"/>
</dbReference>
<dbReference type="Proteomes" id="UP001524478">
    <property type="component" value="Unassembled WGS sequence"/>
</dbReference>
<proteinExistence type="predicted"/>
<evidence type="ECO:0000256" key="4">
    <source>
        <dbReference type="ARBA" id="ARBA00022729"/>
    </source>
</evidence>
<keyword evidence="7" id="KW-1133">Transmembrane helix</keyword>
<feature type="domain" description="AlgX/AlgJ SGNH hydrolase-like" evidence="8">
    <location>
        <begin position="119"/>
        <end position="227"/>
    </location>
</feature>
<evidence type="ECO:0000313" key="9">
    <source>
        <dbReference type="EMBL" id="MCQ4922772.1"/>
    </source>
</evidence>
<keyword evidence="7" id="KW-0812">Transmembrane</keyword>
<keyword evidence="5" id="KW-0574">Periplasm</keyword>
<evidence type="ECO:0000259" key="8">
    <source>
        <dbReference type="Pfam" id="PF16822"/>
    </source>
</evidence>
<accession>A0ABT1S9S8</accession>
<protein>
    <submittedName>
        <fullName evidence="9">DHHW family protein</fullName>
    </submittedName>
</protein>
<feature type="transmembrane region" description="Helical" evidence="7">
    <location>
        <begin position="7"/>
        <end position="26"/>
    </location>
</feature>
<evidence type="ECO:0000256" key="3">
    <source>
        <dbReference type="ARBA" id="ARBA00022679"/>
    </source>
</evidence>
<gene>
    <name evidence="9" type="ORF">NE686_06735</name>
</gene>
<keyword evidence="3" id="KW-0808">Transferase</keyword>
<evidence type="ECO:0000256" key="7">
    <source>
        <dbReference type="SAM" id="Phobius"/>
    </source>
</evidence>
<reference evidence="9 10" key="1">
    <citation type="submission" date="2022-06" db="EMBL/GenBank/DDBJ databases">
        <title>Isolation of gut microbiota from human fecal samples.</title>
        <authorList>
            <person name="Pamer E.G."/>
            <person name="Barat B."/>
            <person name="Waligurski E."/>
            <person name="Medina S."/>
            <person name="Paddock L."/>
            <person name="Mostad J."/>
        </authorList>
    </citation>
    <scope>NUCLEOTIDE SEQUENCE [LARGE SCALE GENOMIC DNA]</scope>
    <source>
        <strain evidence="9 10">DFI.7.95</strain>
    </source>
</reference>
<comment type="pathway">
    <text evidence="2">Glycan biosynthesis; alginate biosynthesis.</text>
</comment>
<comment type="caution">
    <text evidence="9">The sequence shown here is derived from an EMBL/GenBank/DDBJ whole genome shotgun (WGS) entry which is preliminary data.</text>
</comment>
<keyword evidence="6" id="KW-0016">Alginate biosynthesis</keyword>
<keyword evidence="7" id="KW-0472">Membrane</keyword>
<dbReference type="RefSeq" id="WP_256310914.1">
    <property type="nucleotide sequence ID" value="NZ_JANGAC010000004.1"/>
</dbReference>
<dbReference type="InterPro" id="IPR031811">
    <property type="entry name" value="ALGX/ALGJ_SGNH-like"/>
</dbReference>
<comment type="subcellular location">
    <subcellularLocation>
        <location evidence="1">Periplasm</location>
    </subcellularLocation>
</comment>